<organism evidence="4 5">
    <name type="scientific">Bifidobacterium cuniculi</name>
    <dbReference type="NCBI Taxonomy" id="1688"/>
    <lineage>
        <taxon>Bacteria</taxon>
        <taxon>Bacillati</taxon>
        <taxon>Actinomycetota</taxon>
        <taxon>Actinomycetes</taxon>
        <taxon>Bifidobacteriales</taxon>
        <taxon>Bifidobacteriaceae</taxon>
        <taxon>Bifidobacterium</taxon>
    </lineage>
</organism>
<reference evidence="4 5" key="1">
    <citation type="submission" date="2014-03" db="EMBL/GenBank/DDBJ databases">
        <title>Genomics of Bifidobacteria.</title>
        <authorList>
            <person name="Ventura M."/>
            <person name="Milani C."/>
            <person name="Lugli G.A."/>
        </authorList>
    </citation>
    <scope>NUCLEOTIDE SEQUENCE [LARGE SCALE GENOMIC DNA]</scope>
    <source>
        <strain evidence="4 5">LMG 10738</strain>
    </source>
</reference>
<evidence type="ECO:0000259" key="3">
    <source>
        <dbReference type="Pfam" id="PF18050"/>
    </source>
</evidence>
<comment type="caution">
    <text evidence="4">The sequence shown here is derived from an EMBL/GenBank/DDBJ whole genome shotgun (WGS) entry which is preliminary data.</text>
</comment>
<proteinExistence type="predicted"/>
<dbReference type="STRING" id="1688.BCUN_1900"/>
<evidence type="ECO:0000256" key="1">
    <source>
        <dbReference type="SAM" id="MobiDB-lite"/>
    </source>
</evidence>
<keyword evidence="5" id="KW-1185">Reference proteome</keyword>
<gene>
    <name evidence="4" type="ORF">BCUN_1900</name>
</gene>
<feature type="signal peptide" evidence="2">
    <location>
        <begin position="1"/>
        <end position="27"/>
    </location>
</feature>
<dbReference type="InterPro" id="IPR029000">
    <property type="entry name" value="Cyclophilin-like_dom_sf"/>
</dbReference>
<name>A0A087APN7_9BIFI</name>
<evidence type="ECO:0000313" key="5">
    <source>
        <dbReference type="Proteomes" id="UP000029067"/>
    </source>
</evidence>
<feature type="region of interest" description="Disordered" evidence="1">
    <location>
        <begin position="30"/>
        <end position="62"/>
    </location>
</feature>
<dbReference type="Pfam" id="PF18050">
    <property type="entry name" value="Cyclophil_like2"/>
    <property type="match status" value="1"/>
</dbReference>
<dbReference type="OrthoDB" id="5298378at2"/>
<feature type="chain" id="PRO_5039585618" description="Cyclophilin-like domain-containing protein" evidence="2">
    <location>
        <begin position="28"/>
        <end position="182"/>
    </location>
</feature>
<keyword evidence="2" id="KW-0732">Signal</keyword>
<dbReference type="InterPro" id="IPR041183">
    <property type="entry name" value="Cyclophilin-like"/>
</dbReference>
<dbReference type="Gene3D" id="2.40.100.20">
    <property type="match status" value="1"/>
</dbReference>
<dbReference type="eggNOG" id="COG4925">
    <property type="taxonomic scope" value="Bacteria"/>
</dbReference>
<dbReference type="RefSeq" id="WP_051920984.1">
    <property type="nucleotide sequence ID" value="NZ_JGYV01000018.1"/>
</dbReference>
<dbReference type="AlphaFoldDB" id="A0A087APN7"/>
<sequence length="182" mass="18845">MIQSLRKRAMRGIAAIGIVAMAAAASACDSADSSPATASSTQPGATSTSPTPSATDGDAAQAADDTVTLTVDGRQFTVALADNATAHAFATMLPLDDLAMTELNGNEKYHRFEQTLPSDPTTPDTIKAGDVMLYQDDCIVVFYEDHANPGYRYTRIGTITDTSGLAEAVGNGTVTMGFTAGN</sequence>
<evidence type="ECO:0000313" key="4">
    <source>
        <dbReference type="EMBL" id="KFI60737.1"/>
    </source>
</evidence>
<accession>A0A087APN7</accession>
<dbReference type="EMBL" id="JGYV01000018">
    <property type="protein sequence ID" value="KFI60737.1"/>
    <property type="molecule type" value="Genomic_DNA"/>
</dbReference>
<dbReference type="Proteomes" id="UP000029067">
    <property type="component" value="Unassembled WGS sequence"/>
</dbReference>
<protein>
    <recommendedName>
        <fullName evidence="3">Cyclophilin-like domain-containing protein</fullName>
    </recommendedName>
</protein>
<dbReference type="SUPFAM" id="SSF50891">
    <property type="entry name" value="Cyclophilin-like"/>
    <property type="match status" value="1"/>
</dbReference>
<evidence type="ECO:0000256" key="2">
    <source>
        <dbReference type="SAM" id="SignalP"/>
    </source>
</evidence>
<feature type="domain" description="Cyclophilin-like" evidence="3">
    <location>
        <begin position="69"/>
        <end position="175"/>
    </location>
</feature>
<dbReference type="PROSITE" id="PS51257">
    <property type="entry name" value="PROKAR_LIPOPROTEIN"/>
    <property type="match status" value="1"/>
</dbReference>